<feature type="compositionally biased region" description="Basic and acidic residues" evidence="1">
    <location>
        <begin position="290"/>
        <end position="305"/>
    </location>
</feature>
<feature type="compositionally biased region" description="Low complexity" evidence="1">
    <location>
        <begin position="972"/>
        <end position="986"/>
    </location>
</feature>
<dbReference type="Proteomes" id="UP001487740">
    <property type="component" value="Unassembled WGS sequence"/>
</dbReference>
<dbReference type="Pfam" id="PF07647">
    <property type="entry name" value="SAM_2"/>
    <property type="match status" value="1"/>
</dbReference>
<keyword evidence="4" id="KW-1185">Reference proteome</keyword>
<feature type="region of interest" description="Disordered" evidence="1">
    <location>
        <begin position="1"/>
        <end position="142"/>
    </location>
</feature>
<feature type="compositionally biased region" description="Low complexity" evidence="1">
    <location>
        <begin position="274"/>
        <end position="289"/>
    </location>
</feature>
<feature type="domain" description="SAM" evidence="2">
    <location>
        <begin position="1262"/>
        <end position="1320"/>
    </location>
</feature>
<feature type="compositionally biased region" description="Basic and acidic residues" evidence="1">
    <location>
        <begin position="355"/>
        <end position="368"/>
    </location>
</feature>
<feature type="compositionally biased region" description="Basic and acidic residues" evidence="1">
    <location>
        <begin position="455"/>
        <end position="499"/>
    </location>
</feature>
<feature type="compositionally biased region" description="Basic and acidic residues" evidence="1">
    <location>
        <begin position="48"/>
        <end position="57"/>
    </location>
</feature>
<comment type="caution">
    <text evidence="3">The sequence shown here is derived from an EMBL/GenBank/DDBJ whole genome shotgun (WGS) entry which is preliminary data.</text>
</comment>
<accession>A0AAW0U3Z9</accession>
<feature type="compositionally biased region" description="Basic and acidic residues" evidence="1">
    <location>
        <begin position="64"/>
        <end position="80"/>
    </location>
</feature>
<feature type="compositionally biased region" description="Basic residues" evidence="1">
    <location>
        <begin position="1507"/>
        <end position="1517"/>
    </location>
</feature>
<dbReference type="InterPro" id="IPR001660">
    <property type="entry name" value="SAM"/>
</dbReference>
<feature type="compositionally biased region" description="Basic and acidic residues" evidence="1">
    <location>
        <begin position="399"/>
        <end position="411"/>
    </location>
</feature>
<feature type="region of interest" description="Disordered" evidence="1">
    <location>
        <begin position="1428"/>
        <end position="1524"/>
    </location>
</feature>
<sequence>MKDGPSQTHAVKSADSGSRWKAIQAVARDNRSKLMRRHKDKSGTTAKSSEKTRRSRGDNGSGGRDGRSLRRGEVPPRKDGTLGSKHRGGAHCPGRLDRSSSFNRNHVNNRSVRGTNSSARRNAKAMRSPSGTPTGATRRPPRASALTATFQTLVPLAALSPSLSGPEIATRVALIACGVGGIGGVGGGGGSGDGNIIACGAGGDGDDVIRAQEAEASNTTVCNEDAPGTKGSEENTYNLITDVASSPTCDRNTQEETGAELQTSKEISPQLCLASSPDASDDTPSPGDGNTEKETGAQLQKEKDPAPALCLTSSPDESKETSNPEVGTTQEDAGVQLQNEEDFSLALCLASPPDVSKETPIPEDKTTQEETGMEPQTIQDSPPALHCASPLDGSGQTEDTPRMRDQSKRKLEAHRVSFTVYITELYAEEEDEIPVEEDTRAEGGRLGIAEEETDGGGKMEDKTHQRQKMECETQRRERGRDEIGRKEVEEDETEQRWMTEDEAERNVGSVNNEEPDVTKSAGKMREGTLLSLNEGREVSIAAAEEEPLDNSVPSEEDEEEAEREDTAQEREKGEGIIRDTEERDTKDAATEIVSEERNLIADENKKTTVFNTSAGDDEVESKEDTESSTVTAAQRDAIAGMSEAERLHYRRQLLKAIQSLDTLNDQIVEFVFSGVDFEDERHGGSPKQREALKSSMALMRRLLVDAQSKFRKMVEDNKQLASRIDGDLQTAHQEVNLLRQELADTNRRITELTGLTQDPQDGPDSPDAATTPVNGSNHSELSSNQLVEEVSQLRLENEKLTIRNRGLQSEVEELRRVKESIVEEDQHLKPKISEMTVELTHAKEALSALKADRKRLKAEKFDLLNQMKQLYATLEDKEKELRDFIRNYEQRMKDSDESLRHLAAERDETEREKWNILKHARDESEKVVKLSAQLGLKEATVKKLQEELDMVRKQLNSVGYYSDAESVRTNGLPTPTASTPTCSPLPVATPTPTPNGRGSSADSGVRVSSDRESTASHDGGPDTPKESPSLSPLYATPAYIRAGDDQPGGGDKTPTSVQTPATMSGLANSSANAGGLSRSAEQLCERLSEAGEISKAQGTSTLMRKNHKSGGTWGSISRVFARQKKRAALDTSIYDGSGSDKRASWSPSSSLCASPLTEESYSEKLRLLEEAQHIPLERWKAPTVLAWLEVTLGMAQYGAMCAENIRSGKVLLELSDSELEAGLGITHPMHRKKLRLAIEELREPRLTRYPRISALGHTWVSSEWLPDLGLPHYSDSFANSLVDGRLLDALTKKELEKHLGVHRKFHQASIIHGVHLLRIVRFDRQVLAERRRQCELVDTDPVVWTNLRWVRWARSIDLAEYADNLKDSGVHGALVVLEPSFTADTMSTALGIPQSKNIIRRHLATELESLVNPARQQLDEQARYAKMERRRQEKLASGGSLGRSFSRSYGTGLEKGDKDKRRASLRGSLSRALGLRLREEAASGGSTNGGGESSSSGGQSPAVTTRAHPRHGHHARPRSSIMPSQAYFHHETHRRVKSIGDIETITSRWRLFQPSSTPRLPNNCQPTSLH</sequence>
<feature type="region of interest" description="Disordered" evidence="1">
    <location>
        <begin position="215"/>
        <end position="411"/>
    </location>
</feature>
<feature type="compositionally biased region" description="Low complexity" evidence="1">
    <location>
        <begin position="1465"/>
        <end position="1475"/>
    </location>
</feature>
<dbReference type="Pfam" id="PF25986">
    <property type="entry name" value="Kazrin"/>
    <property type="match status" value="1"/>
</dbReference>
<dbReference type="PROSITE" id="PS50105">
    <property type="entry name" value="SAM_DOMAIN"/>
    <property type="match status" value="2"/>
</dbReference>
<dbReference type="SMART" id="SM00454">
    <property type="entry name" value="SAM"/>
    <property type="match status" value="3"/>
</dbReference>
<dbReference type="InterPro" id="IPR037616">
    <property type="entry name" value="Kazrin_SAM_rpt_3"/>
</dbReference>
<feature type="compositionally biased region" description="Polar residues" evidence="1">
    <location>
        <begin position="234"/>
        <end position="251"/>
    </location>
</feature>
<evidence type="ECO:0000256" key="1">
    <source>
        <dbReference type="SAM" id="MobiDB-lite"/>
    </source>
</evidence>
<gene>
    <name evidence="3" type="ORF">O3P69_013266</name>
</gene>
<dbReference type="Pfam" id="PF00536">
    <property type="entry name" value="SAM_1"/>
    <property type="match status" value="2"/>
</dbReference>
<feature type="compositionally biased region" description="Polar residues" evidence="1">
    <location>
        <begin position="1053"/>
        <end position="1072"/>
    </location>
</feature>
<name>A0AAW0U3Z9_SCYPA</name>
<dbReference type="PANTHER" id="PTHR12776:SF1">
    <property type="entry name" value="KAZRIN"/>
    <property type="match status" value="1"/>
</dbReference>
<dbReference type="SUPFAM" id="SSF47769">
    <property type="entry name" value="SAM/Pointed domain"/>
    <property type="match status" value="2"/>
</dbReference>
<dbReference type="InterPro" id="IPR059089">
    <property type="entry name" value="Kazrin_N"/>
</dbReference>
<protein>
    <recommendedName>
        <fullName evidence="2">SAM domain-containing protein</fullName>
    </recommendedName>
</protein>
<dbReference type="CDD" id="cd09570">
    <property type="entry name" value="SAM_kazrin_repeat3"/>
    <property type="match status" value="1"/>
</dbReference>
<evidence type="ECO:0000313" key="3">
    <source>
        <dbReference type="EMBL" id="KAK8393107.1"/>
    </source>
</evidence>
<dbReference type="PANTHER" id="PTHR12776">
    <property type="entry name" value="KAZRIN-RELATED"/>
    <property type="match status" value="1"/>
</dbReference>
<feature type="compositionally biased region" description="Basic and acidic residues" evidence="1">
    <location>
        <begin position="1008"/>
        <end position="1025"/>
    </location>
</feature>
<feature type="compositionally biased region" description="Basic and acidic residues" evidence="1">
    <location>
        <begin position="564"/>
        <end position="589"/>
    </location>
</feature>
<feature type="region of interest" description="Disordered" evidence="1">
    <location>
        <begin position="753"/>
        <end position="784"/>
    </location>
</feature>
<feature type="compositionally biased region" description="Acidic residues" evidence="1">
    <location>
        <begin position="543"/>
        <end position="563"/>
    </location>
</feature>
<feature type="region of interest" description="Disordered" evidence="1">
    <location>
        <begin position="431"/>
        <end position="589"/>
    </location>
</feature>
<feature type="compositionally biased region" description="Polar residues" evidence="1">
    <location>
        <begin position="99"/>
        <end position="120"/>
    </location>
</feature>
<evidence type="ECO:0000313" key="4">
    <source>
        <dbReference type="Proteomes" id="UP001487740"/>
    </source>
</evidence>
<dbReference type="EMBL" id="JARAKH010000021">
    <property type="protein sequence ID" value="KAK8393107.1"/>
    <property type="molecule type" value="Genomic_DNA"/>
</dbReference>
<dbReference type="InterPro" id="IPR013761">
    <property type="entry name" value="SAM/pointed_sf"/>
</dbReference>
<organism evidence="3 4">
    <name type="scientific">Scylla paramamosain</name>
    <name type="common">Mud crab</name>
    <dbReference type="NCBI Taxonomy" id="85552"/>
    <lineage>
        <taxon>Eukaryota</taxon>
        <taxon>Metazoa</taxon>
        <taxon>Ecdysozoa</taxon>
        <taxon>Arthropoda</taxon>
        <taxon>Crustacea</taxon>
        <taxon>Multicrustacea</taxon>
        <taxon>Malacostraca</taxon>
        <taxon>Eumalacostraca</taxon>
        <taxon>Eucarida</taxon>
        <taxon>Decapoda</taxon>
        <taxon>Pleocyemata</taxon>
        <taxon>Brachyura</taxon>
        <taxon>Eubrachyura</taxon>
        <taxon>Portunoidea</taxon>
        <taxon>Portunidae</taxon>
        <taxon>Portuninae</taxon>
        <taxon>Scylla</taxon>
    </lineage>
</organism>
<feature type="compositionally biased region" description="Polar residues" evidence="1">
    <location>
        <begin position="1"/>
        <end position="10"/>
    </location>
</feature>
<proteinExistence type="predicted"/>
<dbReference type="Gene3D" id="1.10.150.50">
    <property type="entry name" value="Transcription Factor, Ets-1"/>
    <property type="match status" value="3"/>
</dbReference>
<feature type="compositionally biased region" description="Polar residues" evidence="1">
    <location>
        <begin position="771"/>
        <end position="784"/>
    </location>
</feature>
<feature type="region of interest" description="Disordered" evidence="1">
    <location>
        <begin position="605"/>
        <end position="631"/>
    </location>
</feature>
<feature type="region of interest" description="Disordered" evidence="1">
    <location>
        <begin position="966"/>
        <end position="1074"/>
    </location>
</feature>
<evidence type="ECO:0000259" key="2">
    <source>
        <dbReference type="PROSITE" id="PS50105"/>
    </source>
</evidence>
<dbReference type="InterPro" id="IPR037614">
    <property type="entry name" value="Kazrin"/>
</dbReference>
<reference evidence="3 4" key="1">
    <citation type="submission" date="2023-03" db="EMBL/GenBank/DDBJ databases">
        <title>High-quality genome of Scylla paramamosain provides insights in environmental adaptation.</title>
        <authorList>
            <person name="Zhang L."/>
        </authorList>
    </citation>
    <scope>NUCLEOTIDE SEQUENCE [LARGE SCALE GENOMIC DNA]</scope>
    <source>
        <strain evidence="3">LZ_2023a</strain>
        <tissue evidence="3">Muscle</tissue>
    </source>
</reference>
<feature type="domain" description="SAM" evidence="2">
    <location>
        <begin position="1179"/>
        <end position="1244"/>
    </location>
</feature>